<dbReference type="Proteomes" id="UP000219621">
    <property type="component" value="Unassembled WGS sequence"/>
</dbReference>
<proteinExistence type="predicted"/>
<evidence type="ECO:0000313" key="1">
    <source>
        <dbReference type="EMBL" id="SOD94579.1"/>
    </source>
</evidence>
<evidence type="ECO:0000313" key="2">
    <source>
        <dbReference type="Proteomes" id="UP000219621"/>
    </source>
</evidence>
<gene>
    <name evidence="1" type="ORF">SAMN05421508_10439</name>
</gene>
<protein>
    <submittedName>
        <fullName evidence="1">Uncharacterized protein</fullName>
    </submittedName>
</protein>
<dbReference type="EMBL" id="OCNJ01000004">
    <property type="protein sequence ID" value="SOD94579.1"/>
    <property type="molecule type" value="Genomic_DNA"/>
</dbReference>
<sequence length="48" mass="5574">MTEEHLKQIQDAAAKLEERAKRDPAFARRVLVEEGIYTEDGELAPEYR</sequence>
<keyword evidence="2" id="KW-1185">Reference proteome</keyword>
<organism evidence="1 2">
    <name type="scientific">Caenispirillum bisanense</name>
    <dbReference type="NCBI Taxonomy" id="414052"/>
    <lineage>
        <taxon>Bacteria</taxon>
        <taxon>Pseudomonadati</taxon>
        <taxon>Pseudomonadota</taxon>
        <taxon>Alphaproteobacteria</taxon>
        <taxon>Rhodospirillales</taxon>
        <taxon>Novispirillaceae</taxon>
        <taxon>Caenispirillum</taxon>
    </lineage>
</organism>
<reference evidence="2" key="1">
    <citation type="submission" date="2017-09" db="EMBL/GenBank/DDBJ databases">
        <authorList>
            <person name="Varghese N."/>
            <person name="Submissions S."/>
        </authorList>
    </citation>
    <scope>NUCLEOTIDE SEQUENCE [LARGE SCALE GENOMIC DNA]</scope>
    <source>
        <strain evidence="2">USBA 140</strain>
    </source>
</reference>
<accession>A0A286GHI3</accession>
<dbReference type="AlphaFoldDB" id="A0A286GHI3"/>
<name>A0A286GHI3_9PROT</name>
<dbReference type="RefSeq" id="WP_176525109.1">
    <property type="nucleotide sequence ID" value="NZ_OCNJ01000004.1"/>
</dbReference>